<dbReference type="RefSeq" id="WP_274840003.1">
    <property type="nucleotide sequence ID" value="NZ_JARCJF010000010.1"/>
</dbReference>
<sequence length="350" mass="38421">MQINNTFSTYTTSLFQEPKAADPAGQPAASPGPASVFSRGVSTDMTGVYSDPRVTSVGSASLSRKTQDVLEKIQSLVRNELETIGAVFRGLANQDLELEPGEGLPEDTILSDLELEQSQKLSDETKAAGLLQMKFSLQSSLASQGAEMLSNARSILFGEQYVGMTEEELIDHQINAMVDMQMNAIKTTFEMARSDEFGQFAGDATERTELGEPLQEDDLAAIRADLLAKRRDEFQRGELRLQVDVFSSVHAANYDKGYATLDTAGEGLVVQPENGVAFDADWTMSEARQSQFTRMFDGITVVDGEPVLDPSKENRFTLSVLSFLEKSGEIGLEYLRDARGDYPEFCALTW</sequence>
<dbReference type="EMBL" id="JARCJK010000010">
    <property type="protein sequence ID" value="MDE4167510.1"/>
    <property type="molecule type" value="Genomic_DNA"/>
</dbReference>
<evidence type="ECO:0000313" key="2">
    <source>
        <dbReference type="Proteomes" id="UP001218364"/>
    </source>
</evidence>
<comment type="caution">
    <text evidence="1">The sequence shown here is derived from an EMBL/GenBank/DDBJ whole genome shotgun (WGS) entry which is preliminary data.</text>
</comment>
<proteinExistence type="predicted"/>
<dbReference type="Proteomes" id="UP001218364">
    <property type="component" value="Unassembled WGS sequence"/>
</dbReference>
<name>A0ABD4XET6_9RHOB</name>
<accession>A0ABD4XET6</accession>
<protein>
    <submittedName>
        <fullName evidence="1">Uncharacterized protein</fullName>
    </submittedName>
</protein>
<dbReference type="AlphaFoldDB" id="A0ABD4XET6"/>
<gene>
    <name evidence="1" type="ORF">PXK24_17565</name>
</gene>
<organism evidence="1 2">
    <name type="scientific">Phaeobacter gallaeciensis</name>
    <dbReference type="NCBI Taxonomy" id="60890"/>
    <lineage>
        <taxon>Bacteria</taxon>
        <taxon>Pseudomonadati</taxon>
        <taxon>Pseudomonadota</taxon>
        <taxon>Alphaproteobacteria</taxon>
        <taxon>Rhodobacterales</taxon>
        <taxon>Roseobacteraceae</taxon>
        <taxon>Phaeobacter</taxon>
    </lineage>
</organism>
<evidence type="ECO:0000313" key="1">
    <source>
        <dbReference type="EMBL" id="MDE4167510.1"/>
    </source>
</evidence>
<reference evidence="1 2" key="1">
    <citation type="submission" date="2023-02" db="EMBL/GenBank/DDBJ databases">
        <title>Population genomics of bacteria associated with diatom.</title>
        <authorList>
            <person name="Xie J."/>
            <person name="Wang H."/>
        </authorList>
    </citation>
    <scope>NUCLEOTIDE SEQUENCE [LARGE SCALE GENOMIC DNA]</scope>
    <source>
        <strain evidence="1 2">PT47_8</strain>
    </source>
</reference>